<sequence>MKRFLPLVALITALSLVAMPLALAATASAAPAKSDKSPAAPIAGALSTVTGIAISPLLGTGAYGAYKWVSAKDAAARSALPWYAQVTFWLPALLIVGVCAAKDAFGAVIPPGWKKPLDVLETIENKATGLVAAGAVVPFTMMALSDMLTNSPAVADAHMVPTGLAMLPLGTIDLSWLLNLLTVPFGIAVFAIVWLASHAINVLILLSPWGAIDAALKTGRTALLGLLTVSATLNPWVGAGLSLVVILIAYLVAGWSFRLTVFGTVFCWDFLTLRRLRFAPAQNSNLMFAGGNLPEVPVRTYGRLVKQDDGGCEFVYRPWLWLPQRTAVLKMTATEFAVGRGLFFSTITRGEYETLFLLPPRYRGHEETVASAYGWSGGVRPVGLRKAWSVLRDLFGGAAARTQVV</sequence>
<gene>
    <name evidence="3" type="ordered locus">Oter_1518</name>
</gene>
<keyword evidence="2" id="KW-0732">Signal</keyword>
<feature type="transmembrane region" description="Helical" evidence="1">
    <location>
        <begin position="160"/>
        <end position="179"/>
    </location>
</feature>
<feature type="transmembrane region" description="Helical" evidence="1">
    <location>
        <begin position="86"/>
        <end position="109"/>
    </location>
</feature>
<evidence type="ECO:0000256" key="2">
    <source>
        <dbReference type="SAM" id="SignalP"/>
    </source>
</evidence>
<dbReference type="EMBL" id="CP001032">
    <property type="protein sequence ID" value="ACB74802.1"/>
    <property type="molecule type" value="Genomic_DNA"/>
</dbReference>
<keyword evidence="4" id="KW-1185">Reference proteome</keyword>
<feature type="transmembrane region" description="Helical" evidence="1">
    <location>
        <begin position="39"/>
        <end position="66"/>
    </location>
</feature>
<dbReference type="KEGG" id="ote:Oter_1518"/>
<proteinExistence type="predicted"/>
<dbReference type="Proteomes" id="UP000007013">
    <property type="component" value="Chromosome"/>
</dbReference>
<keyword evidence="1" id="KW-0472">Membrane</keyword>
<feature type="signal peptide" evidence="2">
    <location>
        <begin position="1"/>
        <end position="24"/>
    </location>
</feature>
<feature type="transmembrane region" description="Helical" evidence="1">
    <location>
        <begin position="185"/>
        <end position="206"/>
    </location>
</feature>
<feature type="chain" id="PRO_5002772670" evidence="2">
    <location>
        <begin position="25"/>
        <end position="405"/>
    </location>
</feature>
<accession>B1ZSV8</accession>
<name>B1ZSV8_OPITP</name>
<dbReference type="OrthoDB" id="181223at2"/>
<evidence type="ECO:0000313" key="4">
    <source>
        <dbReference type="Proteomes" id="UP000007013"/>
    </source>
</evidence>
<dbReference type="RefSeq" id="WP_012374340.1">
    <property type="nucleotide sequence ID" value="NC_010571.1"/>
</dbReference>
<evidence type="ECO:0000256" key="1">
    <source>
        <dbReference type="SAM" id="Phobius"/>
    </source>
</evidence>
<organism evidence="3 4">
    <name type="scientific">Opitutus terrae (strain DSM 11246 / JCM 15787 / PB90-1)</name>
    <dbReference type="NCBI Taxonomy" id="452637"/>
    <lineage>
        <taxon>Bacteria</taxon>
        <taxon>Pseudomonadati</taxon>
        <taxon>Verrucomicrobiota</taxon>
        <taxon>Opitutia</taxon>
        <taxon>Opitutales</taxon>
        <taxon>Opitutaceae</taxon>
        <taxon>Opitutus</taxon>
    </lineage>
</organism>
<evidence type="ECO:0000313" key="3">
    <source>
        <dbReference type="EMBL" id="ACB74802.1"/>
    </source>
</evidence>
<dbReference type="eggNOG" id="ENOG5032TV8">
    <property type="taxonomic scope" value="Bacteria"/>
</dbReference>
<protein>
    <submittedName>
        <fullName evidence="3">Uncharacterized protein</fullName>
    </submittedName>
</protein>
<feature type="transmembrane region" description="Helical" evidence="1">
    <location>
        <begin position="243"/>
        <end position="268"/>
    </location>
</feature>
<keyword evidence="1" id="KW-0812">Transmembrane</keyword>
<reference evidence="3 4" key="1">
    <citation type="journal article" date="2011" name="J. Bacteriol.">
        <title>Genome sequence of the verrucomicrobium Opitutus terrae PB90-1, an abundant inhabitant of rice paddy soil ecosystems.</title>
        <authorList>
            <person name="van Passel M.W."/>
            <person name="Kant R."/>
            <person name="Palva A."/>
            <person name="Copeland A."/>
            <person name="Lucas S."/>
            <person name="Lapidus A."/>
            <person name="Glavina del Rio T."/>
            <person name="Pitluck S."/>
            <person name="Goltsman E."/>
            <person name="Clum A."/>
            <person name="Sun H."/>
            <person name="Schmutz J."/>
            <person name="Larimer F.W."/>
            <person name="Land M.L."/>
            <person name="Hauser L."/>
            <person name="Kyrpides N."/>
            <person name="Mikhailova N."/>
            <person name="Richardson P.P."/>
            <person name="Janssen P.H."/>
            <person name="de Vos W.M."/>
            <person name="Smidt H."/>
        </authorList>
    </citation>
    <scope>NUCLEOTIDE SEQUENCE [LARGE SCALE GENOMIC DNA]</scope>
    <source>
        <strain evidence="4">DSM 11246 / JCM 15787 / PB90-1</strain>
    </source>
</reference>
<dbReference type="HOGENOM" id="CLU_628275_0_0_0"/>
<dbReference type="AlphaFoldDB" id="B1ZSV8"/>
<keyword evidence="1" id="KW-1133">Transmembrane helix</keyword>